<dbReference type="InterPro" id="IPR035068">
    <property type="entry name" value="TldD/PmbA_N"/>
</dbReference>
<feature type="domain" description="Metalloprotease TldD/E central" evidence="7">
    <location>
        <begin position="128"/>
        <end position="237"/>
    </location>
</feature>
<dbReference type="InterPro" id="IPR045570">
    <property type="entry name" value="Metalloprtase-TldD/E_cen_dom"/>
</dbReference>
<comment type="similarity">
    <text evidence="1">Belongs to the peptidase U62 family.</text>
</comment>
<dbReference type="Pfam" id="PF01523">
    <property type="entry name" value="PmbA_TldD_1st"/>
    <property type="match status" value="1"/>
</dbReference>
<dbReference type="PATRIC" id="fig|291169.3.peg.2256"/>
<dbReference type="GO" id="GO:0005829">
    <property type="term" value="C:cytosol"/>
    <property type="evidence" value="ECO:0007669"/>
    <property type="project" value="TreeGrafter"/>
</dbReference>
<dbReference type="STRING" id="291169.A9E74_02247"/>
<comment type="caution">
    <text evidence="8">The sequence shown here is derived from an EMBL/GenBank/DDBJ whole genome shotgun (WGS) entry which is preliminary data.</text>
</comment>
<dbReference type="InterPro" id="IPR036059">
    <property type="entry name" value="TldD/PmbA_sf"/>
</dbReference>
<dbReference type="PANTHER" id="PTHR30624">
    <property type="entry name" value="UNCHARACTERIZED PROTEIN TLDD AND PMBA"/>
    <property type="match status" value="1"/>
</dbReference>
<keyword evidence="9" id="KW-1185">Reference proteome</keyword>
<accession>A0A1E3GPR5</accession>
<dbReference type="PIRSF" id="PIRSF004919">
    <property type="entry name" value="TldD"/>
    <property type="match status" value="1"/>
</dbReference>
<dbReference type="InterPro" id="IPR025502">
    <property type="entry name" value="TldD"/>
</dbReference>
<gene>
    <name evidence="8" type="ORF">A9E74_02247</name>
</gene>
<sequence length="480" mass="51503">MTNSLFEQLEQHILMPADLQSQDIERALSSAMRPGVDFADLYFQRSRGENWLMDDGIIKDGGYHLEQGVGVRACSGEKTGFAYSDDLSLKSLLEATHAASAVVKHGQQKQVDARKMVNAAAFYPELDPILGMDTQTKLNLLREADAYARAADPRVTQVTVSLAGSLEHILIAASDGTYAADIRPLIRMNVSVIVESKGRRERGSAGGGRRLDYQYFVDNDLAVEFAKEAVRQALVNLDAVDAPAGTMPVVLASGWPGVLLHEAVGHGLEGDFNRRATSAFSGKIGEQVASPLCTVVDDGTLSDRRGSLTIDDEGTPTEFTTLIENGRLTGYMQDKLNARLMGMRSTGNGRRESYAHLPMPRMTNTYMLAGQHKAEEIIASVEKGIYAVNFGGGQVDITSGKFVFSSSEAYLIENGKVTRPVKGATLIGNGPEVMNRISMVADDLELDSGIGNCGKEGQSVPVGVGQPTLKIDALTVGGTA</sequence>
<feature type="domain" description="Metalloprotease TldD/E C-terminal" evidence="6">
    <location>
        <begin position="245"/>
        <end position="478"/>
    </location>
</feature>
<feature type="domain" description="Metalloprotease TldD/E N-terminal" evidence="5">
    <location>
        <begin position="39"/>
        <end position="100"/>
    </location>
</feature>
<proteinExistence type="inferred from homology"/>
<evidence type="ECO:0000256" key="2">
    <source>
        <dbReference type="ARBA" id="ARBA00022670"/>
    </source>
</evidence>
<dbReference type="InterPro" id="IPR002510">
    <property type="entry name" value="Metalloprtase-TldD/E_N"/>
</dbReference>
<evidence type="ECO:0000313" key="8">
    <source>
        <dbReference type="EMBL" id="ODN66020.1"/>
    </source>
</evidence>
<dbReference type="Proteomes" id="UP000094379">
    <property type="component" value="Unassembled WGS sequence"/>
</dbReference>
<evidence type="ECO:0000259" key="7">
    <source>
        <dbReference type="Pfam" id="PF19290"/>
    </source>
</evidence>
<dbReference type="RefSeq" id="WP_069296645.1">
    <property type="nucleotide sequence ID" value="NZ_MCRI01000030.1"/>
</dbReference>
<keyword evidence="3" id="KW-0378">Hydrolase</keyword>
<dbReference type="InterPro" id="IPR045569">
    <property type="entry name" value="Metalloprtase-TldD/E_C"/>
</dbReference>
<dbReference type="Gene3D" id="3.30.2290.10">
    <property type="entry name" value="PmbA/TldD superfamily"/>
    <property type="match status" value="1"/>
</dbReference>
<dbReference type="InterPro" id="IPR051463">
    <property type="entry name" value="Peptidase_U62_metallo"/>
</dbReference>
<dbReference type="SUPFAM" id="SSF111283">
    <property type="entry name" value="Putative modulator of DNA gyrase, PmbA/TldD"/>
    <property type="match status" value="1"/>
</dbReference>
<dbReference type="EMBL" id="MCRI01000030">
    <property type="protein sequence ID" value="ODN66020.1"/>
    <property type="molecule type" value="Genomic_DNA"/>
</dbReference>
<evidence type="ECO:0000259" key="5">
    <source>
        <dbReference type="Pfam" id="PF01523"/>
    </source>
</evidence>
<dbReference type="GO" id="GO:0006508">
    <property type="term" value="P:proteolysis"/>
    <property type="evidence" value="ECO:0007669"/>
    <property type="project" value="UniProtKB-KW"/>
</dbReference>
<reference evidence="8 9" key="1">
    <citation type="submission" date="2016-07" db="EMBL/GenBank/DDBJ databases">
        <title>Draft Genome Sequence of Methylophaga muralis Bur 1.</title>
        <authorList>
            <person name="Vasilenko O.V."/>
            <person name="Doronina N.V."/>
            <person name="Shmareva M.N."/>
            <person name="Tarlachkov S.V."/>
            <person name="Mustakhimov I."/>
            <person name="Trotsenko Y.A."/>
        </authorList>
    </citation>
    <scope>NUCLEOTIDE SEQUENCE [LARGE SCALE GENOMIC DNA]</scope>
    <source>
        <strain evidence="8 9">Bur 1</strain>
    </source>
</reference>
<dbReference type="Pfam" id="PF19289">
    <property type="entry name" value="PmbA_TldD_3rd"/>
    <property type="match status" value="1"/>
</dbReference>
<keyword evidence="4" id="KW-0482">Metalloprotease</keyword>
<evidence type="ECO:0000256" key="3">
    <source>
        <dbReference type="ARBA" id="ARBA00022801"/>
    </source>
</evidence>
<dbReference type="GO" id="GO:0008237">
    <property type="term" value="F:metallopeptidase activity"/>
    <property type="evidence" value="ECO:0007669"/>
    <property type="project" value="UniProtKB-KW"/>
</dbReference>
<keyword evidence="2 8" id="KW-0645">Protease</keyword>
<organism evidence="8 9">
    <name type="scientific">Methylophaga muralis</name>
    <dbReference type="NCBI Taxonomy" id="291169"/>
    <lineage>
        <taxon>Bacteria</taxon>
        <taxon>Pseudomonadati</taxon>
        <taxon>Pseudomonadota</taxon>
        <taxon>Gammaproteobacteria</taxon>
        <taxon>Thiotrichales</taxon>
        <taxon>Piscirickettsiaceae</taxon>
        <taxon>Methylophaga</taxon>
    </lineage>
</organism>
<evidence type="ECO:0000313" key="9">
    <source>
        <dbReference type="Proteomes" id="UP000094379"/>
    </source>
</evidence>
<evidence type="ECO:0000259" key="6">
    <source>
        <dbReference type="Pfam" id="PF19289"/>
    </source>
</evidence>
<name>A0A1E3GPR5_9GAMM</name>
<protein>
    <submittedName>
        <fullName evidence="8">Protease TldD</fullName>
    </submittedName>
</protein>
<dbReference type="AlphaFoldDB" id="A0A1E3GPR5"/>
<dbReference type="PANTHER" id="PTHR30624:SF4">
    <property type="entry name" value="METALLOPROTEASE TLDD"/>
    <property type="match status" value="1"/>
</dbReference>
<evidence type="ECO:0000256" key="1">
    <source>
        <dbReference type="ARBA" id="ARBA00005836"/>
    </source>
</evidence>
<dbReference type="NCBIfam" id="NF008006">
    <property type="entry name" value="PRK10735.1"/>
    <property type="match status" value="1"/>
</dbReference>
<dbReference type="Pfam" id="PF19290">
    <property type="entry name" value="PmbA_TldD_2nd"/>
    <property type="match status" value="1"/>
</dbReference>
<evidence type="ECO:0000256" key="4">
    <source>
        <dbReference type="ARBA" id="ARBA00023049"/>
    </source>
</evidence>